<dbReference type="PROSITE" id="PS00513">
    <property type="entry name" value="ADENYLOSUCCIN_SYN_2"/>
    <property type="match status" value="1"/>
</dbReference>
<keyword evidence="9 11" id="KW-0342">GTP-binding</keyword>
<comment type="catalytic activity">
    <reaction evidence="10 11 13">
        <text>IMP + L-aspartate + GTP = N(6)-(1,2-dicarboxyethyl)-AMP + GDP + phosphate + 2 H(+)</text>
        <dbReference type="Rhea" id="RHEA:15753"/>
        <dbReference type="ChEBI" id="CHEBI:15378"/>
        <dbReference type="ChEBI" id="CHEBI:29991"/>
        <dbReference type="ChEBI" id="CHEBI:37565"/>
        <dbReference type="ChEBI" id="CHEBI:43474"/>
        <dbReference type="ChEBI" id="CHEBI:57567"/>
        <dbReference type="ChEBI" id="CHEBI:58053"/>
        <dbReference type="ChEBI" id="CHEBI:58189"/>
        <dbReference type="EC" id="6.3.4.4"/>
    </reaction>
</comment>
<keyword evidence="6 11" id="KW-0547">Nucleotide-binding</keyword>
<evidence type="ECO:0000256" key="11">
    <source>
        <dbReference type="HAMAP-Rule" id="MF_03125"/>
    </source>
</evidence>
<dbReference type="STRING" id="1160509.A0A3N4HER3"/>
<dbReference type="Gene3D" id="3.40.440.10">
    <property type="entry name" value="Adenylosuccinate Synthetase, subunit A, domain 1"/>
    <property type="match status" value="1"/>
</dbReference>
<dbReference type="Gene3D" id="1.10.300.10">
    <property type="entry name" value="Adenylosuccinate Synthetase, subunit A, domain 2"/>
    <property type="match status" value="1"/>
</dbReference>
<feature type="binding site" evidence="11">
    <location>
        <begin position="301"/>
        <end position="307"/>
    </location>
    <ligand>
        <name>substrate</name>
    </ligand>
</feature>
<keyword evidence="15" id="KW-1185">Reference proteome</keyword>
<dbReference type="GO" id="GO:0044208">
    <property type="term" value="P:'de novo' AMP biosynthetic process"/>
    <property type="evidence" value="ECO:0007669"/>
    <property type="project" value="UniProtKB-UniRule"/>
</dbReference>
<dbReference type="GO" id="GO:0000287">
    <property type="term" value="F:magnesium ion binding"/>
    <property type="evidence" value="ECO:0007669"/>
    <property type="project" value="UniProtKB-UniRule"/>
</dbReference>
<keyword evidence="7 11" id="KW-0658">Purine biosynthesis</keyword>
<dbReference type="GO" id="GO:0005737">
    <property type="term" value="C:cytoplasm"/>
    <property type="evidence" value="ECO:0007669"/>
    <property type="project" value="UniProtKB-SubCell"/>
</dbReference>
<feature type="active site" description="Proton donor" evidence="11">
    <location>
        <position position="40"/>
    </location>
</feature>
<dbReference type="InterPro" id="IPR042110">
    <property type="entry name" value="Adenylosuccinate_synth_dom2"/>
</dbReference>
<comment type="pathway">
    <text evidence="11 13">Purine metabolism; AMP biosynthesis via de novo pathway; AMP from IMP: step 1/2.</text>
</comment>
<reference evidence="14 15" key="1">
    <citation type="journal article" date="2018" name="Nat. Ecol. Evol.">
        <title>Pezizomycetes genomes reveal the molecular basis of ectomycorrhizal truffle lifestyle.</title>
        <authorList>
            <person name="Murat C."/>
            <person name="Payen T."/>
            <person name="Noel B."/>
            <person name="Kuo A."/>
            <person name="Morin E."/>
            <person name="Chen J."/>
            <person name="Kohler A."/>
            <person name="Krizsan K."/>
            <person name="Balestrini R."/>
            <person name="Da Silva C."/>
            <person name="Montanini B."/>
            <person name="Hainaut M."/>
            <person name="Levati E."/>
            <person name="Barry K.W."/>
            <person name="Belfiori B."/>
            <person name="Cichocki N."/>
            <person name="Clum A."/>
            <person name="Dockter R.B."/>
            <person name="Fauchery L."/>
            <person name="Guy J."/>
            <person name="Iotti M."/>
            <person name="Le Tacon F."/>
            <person name="Lindquist E.A."/>
            <person name="Lipzen A."/>
            <person name="Malagnac F."/>
            <person name="Mello A."/>
            <person name="Molinier V."/>
            <person name="Miyauchi S."/>
            <person name="Poulain J."/>
            <person name="Riccioni C."/>
            <person name="Rubini A."/>
            <person name="Sitrit Y."/>
            <person name="Splivallo R."/>
            <person name="Traeger S."/>
            <person name="Wang M."/>
            <person name="Zifcakova L."/>
            <person name="Wipf D."/>
            <person name="Zambonelli A."/>
            <person name="Paolocci F."/>
            <person name="Nowrousian M."/>
            <person name="Ottonello S."/>
            <person name="Baldrian P."/>
            <person name="Spatafora J.W."/>
            <person name="Henrissat B."/>
            <person name="Nagy L.G."/>
            <person name="Aury J.M."/>
            <person name="Wincker P."/>
            <person name="Grigoriev I.V."/>
            <person name="Bonfante P."/>
            <person name="Martin F.M."/>
        </authorList>
    </citation>
    <scope>NUCLEOTIDE SEQUENCE [LARGE SCALE GENOMIC DNA]</scope>
    <source>
        <strain evidence="14 15">RN42</strain>
    </source>
</reference>
<evidence type="ECO:0000256" key="2">
    <source>
        <dbReference type="ARBA" id="ARBA00011738"/>
    </source>
</evidence>
<evidence type="ECO:0000313" key="14">
    <source>
        <dbReference type="EMBL" id="RPA72087.1"/>
    </source>
</evidence>
<dbReference type="PANTHER" id="PTHR11846">
    <property type="entry name" value="ADENYLOSUCCINATE SYNTHETASE"/>
    <property type="match status" value="1"/>
</dbReference>
<comment type="subunit">
    <text evidence="2 11">Homodimer.</text>
</comment>
<dbReference type="SUPFAM" id="SSF52540">
    <property type="entry name" value="P-loop containing nucleoside triphosphate hydrolases"/>
    <property type="match status" value="1"/>
</dbReference>
<dbReference type="FunFam" id="1.10.300.10:FF:000002">
    <property type="entry name" value="Adenylosuccinate synthetase, chloroplastic"/>
    <property type="match status" value="1"/>
</dbReference>
<evidence type="ECO:0000256" key="12">
    <source>
        <dbReference type="PROSITE-ProRule" id="PRU10134"/>
    </source>
</evidence>
<dbReference type="Pfam" id="PF00709">
    <property type="entry name" value="Adenylsucc_synt"/>
    <property type="match status" value="1"/>
</dbReference>
<dbReference type="InterPro" id="IPR042109">
    <property type="entry name" value="Adenylosuccinate_synth_dom1"/>
</dbReference>
<dbReference type="InterPro" id="IPR033128">
    <property type="entry name" value="Adenylosuccin_syn_Lys_AS"/>
</dbReference>
<feature type="binding site" evidence="11">
    <location>
        <position position="241"/>
    </location>
    <ligand>
        <name>IMP</name>
        <dbReference type="ChEBI" id="CHEBI:58053"/>
    </ligand>
</feature>
<dbReference type="EMBL" id="ML119880">
    <property type="protein sequence ID" value="RPA72087.1"/>
    <property type="molecule type" value="Genomic_DNA"/>
</dbReference>
<dbReference type="Gene3D" id="3.90.170.10">
    <property type="entry name" value="Adenylosuccinate Synthetase, subunit A, domain 3"/>
    <property type="match status" value="1"/>
</dbReference>
<keyword evidence="3 11" id="KW-0963">Cytoplasm</keyword>
<dbReference type="PROSITE" id="PS01266">
    <property type="entry name" value="ADENYLOSUCCIN_SYN_1"/>
    <property type="match status" value="1"/>
</dbReference>
<dbReference type="InterPro" id="IPR042111">
    <property type="entry name" value="Adenylosuccinate_synth_dom3"/>
</dbReference>
<dbReference type="EC" id="6.3.4.4" evidence="11 13"/>
<dbReference type="Proteomes" id="UP000275078">
    <property type="component" value="Unassembled WGS sequence"/>
</dbReference>
<evidence type="ECO:0000256" key="6">
    <source>
        <dbReference type="ARBA" id="ARBA00022741"/>
    </source>
</evidence>
<comment type="function">
    <text evidence="1">Plays an important role in the de novo pathway and in the salvage pathway of purine nucleotide biosynthesis. Catalyzes the first committed step in the biosynthesis of AMP from IMP.</text>
</comment>
<dbReference type="UniPathway" id="UPA00075">
    <property type="reaction ID" value="UER00335"/>
</dbReference>
<evidence type="ECO:0000256" key="9">
    <source>
        <dbReference type="ARBA" id="ARBA00023134"/>
    </source>
</evidence>
<feature type="binding site" evidence="11">
    <location>
        <begin position="37"/>
        <end position="40"/>
    </location>
    <ligand>
        <name>IMP</name>
        <dbReference type="ChEBI" id="CHEBI:58053"/>
    </ligand>
</feature>
<dbReference type="CDD" id="cd03108">
    <property type="entry name" value="AdSS"/>
    <property type="match status" value="1"/>
</dbReference>
<evidence type="ECO:0000256" key="3">
    <source>
        <dbReference type="ARBA" id="ARBA00022490"/>
    </source>
</evidence>
<dbReference type="GO" id="GO:0046040">
    <property type="term" value="P:IMP metabolic process"/>
    <property type="evidence" value="ECO:0007669"/>
    <property type="project" value="TreeGrafter"/>
</dbReference>
<evidence type="ECO:0000256" key="8">
    <source>
        <dbReference type="ARBA" id="ARBA00022842"/>
    </source>
</evidence>
<gene>
    <name evidence="14" type="ORF">BJ508DRAFT_419643</name>
</gene>
<evidence type="ECO:0000256" key="10">
    <source>
        <dbReference type="ARBA" id="ARBA00050432"/>
    </source>
</evidence>
<dbReference type="GO" id="GO:0005525">
    <property type="term" value="F:GTP binding"/>
    <property type="evidence" value="ECO:0007669"/>
    <property type="project" value="UniProtKB-UniRule"/>
</dbReference>
<comment type="function">
    <text evidence="13">Plays an important role in the de novo pathway of purine nucleotide biosynthesis.</text>
</comment>
<feature type="binding site" evidence="11">
    <location>
        <position position="307"/>
    </location>
    <ligand>
        <name>GTP</name>
        <dbReference type="ChEBI" id="CHEBI:37565"/>
    </ligand>
</feature>
<feature type="binding site" evidence="11">
    <location>
        <position position="305"/>
    </location>
    <ligand>
        <name>IMP</name>
        <dbReference type="ChEBI" id="CHEBI:58053"/>
    </ligand>
</feature>
<keyword evidence="5 11" id="KW-0479">Metal-binding</keyword>
<evidence type="ECO:0000256" key="5">
    <source>
        <dbReference type="ARBA" id="ARBA00022723"/>
    </source>
</evidence>
<proteinExistence type="inferred from homology"/>
<accession>A0A3N4HER3</accession>
<feature type="binding site" evidence="11">
    <location>
        <position position="39"/>
    </location>
    <ligand>
        <name>Mg(2+)</name>
        <dbReference type="ChEBI" id="CHEBI:18420"/>
    </ligand>
</feature>
<comment type="function">
    <text evidence="11">Plays an important role in the de novo pathway and in the salvage pathway of purine nucleotide biosynthesis. Catalyzes the first commited step in the biosynthesis of AMP from IMP.</text>
</comment>
<keyword evidence="4 11" id="KW-0436">Ligase</keyword>
<feature type="binding site" evidence="11">
    <location>
        <begin position="12"/>
        <end position="15"/>
    </location>
    <ligand>
        <name>IMP</name>
        <dbReference type="ChEBI" id="CHEBI:58053"/>
    </ligand>
</feature>
<feature type="active site" description="Proton acceptor" evidence="11">
    <location>
        <position position="12"/>
    </location>
</feature>
<dbReference type="NCBIfam" id="TIGR00184">
    <property type="entry name" value="purA"/>
    <property type="match status" value="1"/>
</dbReference>
<dbReference type="NCBIfam" id="NF002223">
    <property type="entry name" value="PRK01117.1"/>
    <property type="match status" value="1"/>
</dbReference>
<protein>
    <recommendedName>
        <fullName evidence="11 13">Adenylosuccinate synthetase</fullName>
        <shortName evidence="11">AMPSase</shortName>
        <shortName evidence="11">AdSS</shortName>
        <ecNumber evidence="11 13">6.3.4.4</ecNumber>
    </recommendedName>
    <alternativeName>
        <fullName evidence="11">IMP--aspartate ligase</fullName>
    </alternativeName>
</protein>
<dbReference type="SMART" id="SM00788">
    <property type="entry name" value="Adenylsucc_synt"/>
    <property type="match status" value="1"/>
</dbReference>
<evidence type="ECO:0000256" key="7">
    <source>
        <dbReference type="ARBA" id="ARBA00022755"/>
    </source>
</evidence>
<feature type="binding site" evidence="11">
    <location>
        <position position="12"/>
    </location>
    <ligand>
        <name>Mg(2+)</name>
        <dbReference type="ChEBI" id="CHEBI:18420"/>
    </ligand>
</feature>
<comment type="cofactor">
    <cofactor evidence="11">
        <name>Mg(2+)</name>
        <dbReference type="ChEBI" id="CHEBI:18420"/>
    </cofactor>
    <text evidence="11">Binds 1 Mg(2+) ion per subunit.</text>
</comment>
<feature type="active site" evidence="12">
    <location>
        <position position="140"/>
    </location>
</feature>
<evidence type="ECO:0000256" key="4">
    <source>
        <dbReference type="ARBA" id="ARBA00022598"/>
    </source>
</evidence>
<dbReference type="GO" id="GO:0004019">
    <property type="term" value="F:adenylosuccinate synthase activity"/>
    <property type="evidence" value="ECO:0007669"/>
    <property type="project" value="UniProtKB-UniRule"/>
</dbReference>
<organism evidence="14 15">
    <name type="scientific">Ascobolus immersus RN42</name>
    <dbReference type="NCBI Taxonomy" id="1160509"/>
    <lineage>
        <taxon>Eukaryota</taxon>
        <taxon>Fungi</taxon>
        <taxon>Dikarya</taxon>
        <taxon>Ascomycota</taxon>
        <taxon>Pezizomycotina</taxon>
        <taxon>Pezizomycetes</taxon>
        <taxon>Pezizales</taxon>
        <taxon>Ascobolaceae</taxon>
        <taxon>Ascobolus</taxon>
    </lineage>
</organism>
<sequence length="439" mass="48095">MTTIILGAQFGDEGKGKLVDVLCRSADICARSAGGSNAGHTVVANGITYDFHLLPSGLVHEQCTNVIGSGVVAHIPSFFDELEAAQSKGLNTEGRIKISNRAHIVLDLHRTVDGLEEEELGKNKSIGTTKRGIGPTYANKASRNGLRIADLYTWDTFEEKFRRLVAGYRKRFGHLEGFSYDDAAVEAELVRYKEYAERLKPFVVDAVTYMSKATASNKRIIVEGANALLLDIDYGTYPFVTSSNASLGGCITGLALNPLAIKEIIGVVKAYTTRVGGGPFPTELFDEVGEQIATIGHEIGVTTKRKRRCGWLDLVLVKYSHSVNHYTSINLTKLDILDAFDEIKVCEAYEVDGQIIEDFPADAETLAKVKPVYKSYPGWKSSPIMNTTSIKQWSQTTVDYVRHIEEFLGVKISSVGVGPKREHLIEAEVAGQSVLDNKN</sequence>
<dbReference type="InterPro" id="IPR018220">
    <property type="entry name" value="Adenylosuccin_syn_GTP-bd"/>
</dbReference>
<dbReference type="AlphaFoldDB" id="A0A3N4HER3"/>
<dbReference type="InterPro" id="IPR027417">
    <property type="entry name" value="P-loop_NTPase"/>
</dbReference>
<dbReference type="InterPro" id="IPR001114">
    <property type="entry name" value="Adenylosuccinate_synthetase"/>
</dbReference>
<comment type="subcellular location">
    <subcellularLocation>
        <location evidence="11">Cytoplasm</location>
    </subcellularLocation>
</comment>
<name>A0A3N4HER3_ASCIM</name>
<comment type="similarity">
    <text evidence="11 13">Belongs to the adenylosuccinate synthetase family.</text>
</comment>
<feature type="binding site" evidence="11">
    <location>
        <position position="129"/>
    </location>
    <ligand>
        <name>IMP</name>
        <dbReference type="ChEBI" id="CHEBI:58053"/>
    </ligand>
</feature>
<feature type="binding site" evidence="11">
    <location>
        <begin position="416"/>
        <end position="418"/>
    </location>
    <ligand>
        <name>GTP</name>
        <dbReference type="ChEBI" id="CHEBI:37565"/>
    </ligand>
</feature>
<dbReference type="PANTHER" id="PTHR11846:SF0">
    <property type="entry name" value="ADENYLOSUCCINATE SYNTHETASE"/>
    <property type="match status" value="1"/>
</dbReference>
<keyword evidence="8 11" id="KW-0460">Magnesium</keyword>
<feature type="binding site" evidence="11">
    <location>
        <begin position="11"/>
        <end position="17"/>
    </location>
    <ligand>
        <name>GTP</name>
        <dbReference type="ChEBI" id="CHEBI:37565"/>
    </ligand>
</feature>
<feature type="binding site" evidence="11">
    <location>
        <position position="143"/>
    </location>
    <ligand>
        <name>IMP</name>
        <dbReference type="ChEBI" id="CHEBI:58053"/>
        <note>ligand shared between dimeric partners</note>
    </ligand>
</feature>
<feature type="binding site" evidence="11">
    <location>
        <position position="226"/>
    </location>
    <ligand>
        <name>IMP</name>
        <dbReference type="ChEBI" id="CHEBI:58053"/>
    </ligand>
</feature>
<evidence type="ECO:0000256" key="1">
    <source>
        <dbReference type="ARBA" id="ARBA00003779"/>
    </source>
</evidence>
<dbReference type="FunFam" id="3.90.170.10:FF:000001">
    <property type="entry name" value="Adenylosuccinate synthetase"/>
    <property type="match status" value="1"/>
</dbReference>
<dbReference type="OrthoDB" id="10265645at2759"/>
<dbReference type="HAMAP" id="MF_00011">
    <property type="entry name" value="Adenylosucc_synth"/>
    <property type="match status" value="1"/>
</dbReference>
<evidence type="ECO:0000256" key="13">
    <source>
        <dbReference type="RuleBase" id="RU000520"/>
    </source>
</evidence>
<feature type="binding site" evidence="11">
    <location>
        <begin position="333"/>
        <end position="335"/>
    </location>
    <ligand>
        <name>GTP</name>
        <dbReference type="ChEBI" id="CHEBI:37565"/>
    </ligand>
</feature>
<evidence type="ECO:0000313" key="15">
    <source>
        <dbReference type="Proteomes" id="UP000275078"/>
    </source>
</evidence>
<feature type="binding site" evidence="11">
    <location>
        <begin position="39"/>
        <end position="41"/>
    </location>
    <ligand>
        <name>GTP</name>
        <dbReference type="ChEBI" id="CHEBI:37565"/>
    </ligand>
</feature>